<dbReference type="InterPro" id="IPR021899">
    <property type="entry name" value="DUF3511"/>
</dbReference>
<feature type="non-terminal residue" evidence="2">
    <location>
        <position position="1"/>
    </location>
</feature>
<dbReference type="PANTHER" id="PTHR33193:SF13">
    <property type="entry name" value="EXPRESSED PROTEIN"/>
    <property type="match status" value="1"/>
</dbReference>
<reference evidence="2 3" key="1">
    <citation type="submission" date="2024-02" db="EMBL/GenBank/DDBJ databases">
        <authorList>
            <person name="Vignale AGUSTIN F."/>
            <person name="Sosa J E."/>
            <person name="Modenutti C."/>
        </authorList>
    </citation>
    <scope>NUCLEOTIDE SEQUENCE [LARGE SCALE GENOMIC DNA]</scope>
</reference>
<protein>
    <recommendedName>
        <fullName evidence="4">DUF3511 domain protein</fullName>
    </recommendedName>
</protein>
<dbReference type="Pfam" id="PF12023">
    <property type="entry name" value="DUF3511"/>
    <property type="match status" value="1"/>
</dbReference>
<sequence length="111" mass="12464">LRRDMDAFRPSFRCPGGDRIVSGKGFGANQMYSTTGPRSPDLHPITPRVTRPSQVAASSVSKPRGFNDSEMKRKRRIAKYKVYSVEGRCKASIKNGLRWIKNKCSHIIHGC</sequence>
<feature type="region of interest" description="Disordered" evidence="1">
    <location>
        <begin position="25"/>
        <end position="71"/>
    </location>
</feature>
<dbReference type="Proteomes" id="UP001642360">
    <property type="component" value="Unassembled WGS sequence"/>
</dbReference>
<keyword evidence="3" id="KW-1185">Reference proteome</keyword>
<proteinExistence type="predicted"/>
<gene>
    <name evidence="2" type="ORF">ILEXP_LOCUS2425</name>
</gene>
<dbReference type="PANTHER" id="PTHR33193">
    <property type="entry name" value="DOMAIN PROTEIN, PUTATIVE (DUF3511)-RELATED"/>
    <property type="match status" value="1"/>
</dbReference>
<evidence type="ECO:0000256" key="1">
    <source>
        <dbReference type="SAM" id="MobiDB-lite"/>
    </source>
</evidence>
<accession>A0ABC8QRW9</accession>
<evidence type="ECO:0000313" key="3">
    <source>
        <dbReference type="Proteomes" id="UP001642360"/>
    </source>
</evidence>
<feature type="compositionally biased region" description="Polar residues" evidence="1">
    <location>
        <begin position="51"/>
        <end position="61"/>
    </location>
</feature>
<comment type="caution">
    <text evidence="2">The sequence shown here is derived from an EMBL/GenBank/DDBJ whole genome shotgun (WGS) entry which is preliminary data.</text>
</comment>
<evidence type="ECO:0008006" key="4">
    <source>
        <dbReference type="Google" id="ProtNLM"/>
    </source>
</evidence>
<name>A0ABC8QRW9_9AQUA</name>
<dbReference type="AlphaFoldDB" id="A0ABC8QRW9"/>
<dbReference type="EMBL" id="CAUOFW020000714">
    <property type="protein sequence ID" value="CAK9135471.1"/>
    <property type="molecule type" value="Genomic_DNA"/>
</dbReference>
<evidence type="ECO:0000313" key="2">
    <source>
        <dbReference type="EMBL" id="CAK9135471.1"/>
    </source>
</evidence>
<organism evidence="2 3">
    <name type="scientific">Ilex paraguariensis</name>
    <name type="common">yerba mate</name>
    <dbReference type="NCBI Taxonomy" id="185542"/>
    <lineage>
        <taxon>Eukaryota</taxon>
        <taxon>Viridiplantae</taxon>
        <taxon>Streptophyta</taxon>
        <taxon>Embryophyta</taxon>
        <taxon>Tracheophyta</taxon>
        <taxon>Spermatophyta</taxon>
        <taxon>Magnoliopsida</taxon>
        <taxon>eudicotyledons</taxon>
        <taxon>Gunneridae</taxon>
        <taxon>Pentapetalae</taxon>
        <taxon>asterids</taxon>
        <taxon>campanulids</taxon>
        <taxon>Aquifoliales</taxon>
        <taxon>Aquifoliaceae</taxon>
        <taxon>Ilex</taxon>
    </lineage>
</organism>